<accession>A0A6L2ZSV9</accession>
<dbReference type="Proteomes" id="UP000504714">
    <property type="component" value="Unassembled WGS sequence"/>
</dbReference>
<gene>
    <name evidence="1" type="ORF">RINTU1_34430</name>
</gene>
<dbReference type="AlphaFoldDB" id="A0A6L2ZSV9"/>
<protein>
    <submittedName>
        <fullName evidence="1">Uncharacterized protein</fullName>
    </submittedName>
</protein>
<evidence type="ECO:0000313" key="2">
    <source>
        <dbReference type="Proteomes" id="UP000504714"/>
    </source>
</evidence>
<organism evidence="1 2">
    <name type="scientific">Candidatus Regiella insecticola</name>
    <dbReference type="NCBI Taxonomy" id="138073"/>
    <lineage>
        <taxon>Bacteria</taxon>
        <taxon>Pseudomonadati</taxon>
        <taxon>Pseudomonadota</taxon>
        <taxon>Gammaproteobacteria</taxon>
        <taxon>Enterobacterales</taxon>
        <taxon>Enterobacteriaceae</taxon>
        <taxon>aphid secondary symbionts</taxon>
        <taxon>Candidatus Regiella</taxon>
    </lineage>
</organism>
<reference evidence="1 2" key="1">
    <citation type="submission" date="2020-06" db="EMBL/GenBank/DDBJ databases">
        <title>The genome sequence of Candidatus Regiella insecticola strain Tut.</title>
        <authorList>
            <person name="Nikoh N."/>
            <person name="Tsuchida T."/>
            <person name="Koga R."/>
            <person name="Oshima K."/>
            <person name="Hattori M."/>
            <person name="Fukatsu T."/>
        </authorList>
    </citation>
    <scope>NUCLEOTIDE SEQUENCE [LARGE SCALE GENOMIC DNA]</scope>
    <source>
        <strain evidence="1 2">Tut</strain>
    </source>
</reference>
<comment type="caution">
    <text evidence="1">The sequence shown here is derived from an EMBL/GenBank/DDBJ whole genome shotgun (WGS) entry which is preliminary data.</text>
</comment>
<name>A0A6L2ZSV9_9ENTR</name>
<evidence type="ECO:0000313" key="1">
    <source>
        <dbReference type="EMBL" id="GFN47394.1"/>
    </source>
</evidence>
<sequence>MTFLKKRRAAALSRLAVSKKSTVLPVLSTARDRARPSRD</sequence>
<proteinExistence type="predicted"/>
<dbReference type="EMBL" id="BLXO01000010">
    <property type="protein sequence ID" value="GFN47394.1"/>
    <property type="molecule type" value="Genomic_DNA"/>
</dbReference>